<dbReference type="Proteomes" id="UP001642409">
    <property type="component" value="Unassembled WGS sequence"/>
</dbReference>
<gene>
    <name evidence="3" type="ORF">HINF_LOCUS50860</name>
    <name evidence="2" type="ORF">HINF_LOCUS6428</name>
</gene>
<evidence type="ECO:0000313" key="4">
    <source>
        <dbReference type="Proteomes" id="UP001642409"/>
    </source>
</evidence>
<reference evidence="2" key="1">
    <citation type="submission" date="2023-06" db="EMBL/GenBank/DDBJ databases">
        <authorList>
            <person name="Kurt Z."/>
        </authorList>
    </citation>
    <scope>NUCLEOTIDE SEQUENCE</scope>
</reference>
<name>A0AA86NGN3_9EUKA</name>
<reference evidence="3 4" key="2">
    <citation type="submission" date="2024-07" db="EMBL/GenBank/DDBJ databases">
        <authorList>
            <person name="Akdeniz Z."/>
        </authorList>
    </citation>
    <scope>NUCLEOTIDE SEQUENCE [LARGE SCALE GENOMIC DNA]</scope>
</reference>
<keyword evidence="4" id="KW-1185">Reference proteome</keyword>
<dbReference type="EMBL" id="CAXDID020000245">
    <property type="protein sequence ID" value="CAL6063406.1"/>
    <property type="molecule type" value="Genomic_DNA"/>
</dbReference>
<keyword evidence="1" id="KW-1133">Transmembrane helix</keyword>
<comment type="caution">
    <text evidence="2">The sequence shown here is derived from an EMBL/GenBank/DDBJ whole genome shotgun (WGS) entry which is preliminary data.</text>
</comment>
<proteinExistence type="predicted"/>
<evidence type="ECO:0000313" key="2">
    <source>
        <dbReference type="EMBL" id="CAI9918783.1"/>
    </source>
</evidence>
<dbReference type="EMBL" id="CATOUU010000166">
    <property type="protein sequence ID" value="CAI9918783.1"/>
    <property type="molecule type" value="Genomic_DNA"/>
</dbReference>
<organism evidence="2">
    <name type="scientific">Hexamita inflata</name>
    <dbReference type="NCBI Taxonomy" id="28002"/>
    <lineage>
        <taxon>Eukaryota</taxon>
        <taxon>Metamonada</taxon>
        <taxon>Diplomonadida</taxon>
        <taxon>Hexamitidae</taxon>
        <taxon>Hexamitinae</taxon>
        <taxon>Hexamita</taxon>
    </lineage>
</organism>
<evidence type="ECO:0000313" key="3">
    <source>
        <dbReference type="EMBL" id="CAL6063406.1"/>
    </source>
</evidence>
<dbReference type="AlphaFoldDB" id="A0AA86NGN3"/>
<accession>A0AA86NGN3</accession>
<protein>
    <submittedName>
        <fullName evidence="3">Hypothetical_protein</fullName>
    </submittedName>
</protein>
<keyword evidence="1" id="KW-0472">Membrane</keyword>
<feature type="transmembrane region" description="Helical" evidence="1">
    <location>
        <begin position="39"/>
        <end position="63"/>
    </location>
</feature>
<evidence type="ECO:0000256" key="1">
    <source>
        <dbReference type="SAM" id="Phobius"/>
    </source>
</evidence>
<sequence length="131" mass="14927">MSCYFNDDFYILYSNCNNACTGLCIGSTWGYCCKPKGSLWWLGPLFGGITGVVLILVAGYIQFRKKQRLTQERTTVQIQQNKMDNALAMQVYQQSPIMMYNTQENVDNSNTTIIHNNLQNNQNSINFTAVM</sequence>
<keyword evidence="1" id="KW-0812">Transmembrane</keyword>